<keyword evidence="5 7" id="KW-1133">Transmembrane helix</keyword>
<feature type="transmembrane region" description="Helical" evidence="7">
    <location>
        <begin position="196"/>
        <end position="217"/>
    </location>
</feature>
<feature type="transmembrane region" description="Helical" evidence="7">
    <location>
        <begin position="113"/>
        <end position="138"/>
    </location>
</feature>
<comment type="subcellular location">
    <subcellularLocation>
        <location evidence="1 7">Cell membrane</location>
        <topology evidence="1 7">Multi-pass membrane protein</topology>
    </subcellularLocation>
</comment>
<dbReference type="RefSeq" id="WP_252994498.1">
    <property type="nucleotide sequence ID" value="NZ_CP099717.1"/>
</dbReference>
<sequence length="336" mass="36339">MDVPVASPLSTSGKALGKALLRLAGLLCLVSAATFVLLSYSPIDPIKAYIGNDLLHVPPAQYASIAARWGLDQPLWLRYWHWFGQVLRGDLGYSMLYNAPVTEVIGSRFAASFALLAGAWLLSGGAGILLGLCAGRYLNRWPDRLICRLSYLLASLPTFWVGLLLLALFAVHWPLLPVCCAWTPGLGADQVDWAERLRHLILPITTLALLGMGNIALHTRGRVAEVLASDFIRYARAQGDGGWPMLRFHVLRHALTPALCLQFASLGELIGGSLLAEKVFAYPGLGQATVDAGLRGDIPLLMGIVLFCTLLVFLGNGVARLLVARMNRGWEGPHAV</sequence>
<dbReference type="InterPro" id="IPR000515">
    <property type="entry name" value="MetI-like"/>
</dbReference>
<feature type="transmembrane region" description="Helical" evidence="7">
    <location>
        <begin position="254"/>
        <end position="276"/>
    </location>
</feature>
<feature type="transmembrane region" description="Helical" evidence="7">
    <location>
        <begin position="150"/>
        <end position="176"/>
    </location>
</feature>
<evidence type="ECO:0000256" key="3">
    <source>
        <dbReference type="ARBA" id="ARBA00022475"/>
    </source>
</evidence>
<evidence type="ECO:0000313" key="9">
    <source>
        <dbReference type="EMBL" id="USV56050.1"/>
    </source>
</evidence>
<dbReference type="EMBL" id="CP099717">
    <property type="protein sequence ID" value="USV56050.1"/>
    <property type="molecule type" value="Genomic_DNA"/>
</dbReference>
<dbReference type="SUPFAM" id="SSF161098">
    <property type="entry name" value="MetI-like"/>
    <property type="match status" value="1"/>
</dbReference>
<dbReference type="Proteomes" id="UP001056890">
    <property type="component" value="Chromosome"/>
</dbReference>
<accession>A0AAE9MEH1</accession>
<evidence type="ECO:0000256" key="4">
    <source>
        <dbReference type="ARBA" id="ARBA00022692"/>
    </source>
</evidence>
<dbReference type="PROSITE" id="PS50928">
    <property type="entry name" value="ABC_TM1"/>
    <property type="match status" value="1"/>
</dbReference>
<evidence type="ECO:0000256" key="1">
    <source>
        <dbReference type="ARBA" id="ARBA00004651"/>
    </source>
</evidence>
<dbReference type="AlphaFoldDB" id="A0AAE9MEH1"/>
<name>A0AAE9MEH1_9GAMM</name>
<keyword evidence="2 7" id="KW-0813">Transport</keyword>
<evidence type="ECO:0000256" key="7">
    <source>
        <dbReference type="RuleBase" id="RU363032"/>
    </source>
</evidence>
<keyword evidence="6 7" id="KW-0472">Membrane</keyword>
<dbReference type="Pfam" id="PF19300">
    <property type="entry name" value="BPD_transp_1_N"/>
    <property type="match status" value="1"/>
</dbReference>
<comment type="similarity">
    <text evidence="7">Belongs to the binding-protein-dependent transport system permease family.</text>
</comment>
<dbReference type="PANTHER" id="PTHR43163">
    <property type="entry name" value="DIPEPTIDE TRANSPORT SYSTEM PERMEASE PROTEIN DPPB-RELATED"/>
    <property type="match status" value="1"/>
</dbReference>
<reference evidence="9" key="1">
    <citation type="submission" date="2022-06" db="EMBL/GenBank/DDBJ databases">
        <title>Complete Genome of Aeromonas sp. Strain SOD01 Isolated from an Urban Freshwater Stream.</title>
        <authorList>
            <person name="Williams L.E."/>
            <person name="Brysgel T."/>
            <person name="Capestro E.M."/>
            <person name="Foltz G.V."/>
            <person name="Gardner A.E."/>
            <person name="Ingrassia J."/>
            <person name="Peterson E."/>
            <person name="Arruda J."/>
            <person name="Flaherty I."/>
            <person name="Hunt M."/>
            <person name="Pappas G."/>
            <person name="Ramsaran S."/>
            <person name="Rocha M."/>
        </authorList>
    </citation>
    <scope>NUCLEOTIDE SEQUENCE</scope>
    <source>
        <strain evidence="9">SOD01</strain>
    </source>
</reference>
<dbReference type="InterPro" id="IPR045621">
    <property type="entry name" value="BPD_transp_1_N"/>
</dbReference>
<proteinExistence type="inferred from homology"/>
<protein>
    <submittedName>
        <fullName evidence="9">ABC transporter permease</fullName>
    </submittedName>
</protein>
<dbReference type="GO" id="GO:0055085">
    <property type="term" value="P:transmembrane transport"/>
    <property type="evidence" value="ECO:0007669"/>
    <property type="project" value="InterPro"/>
</dbReference>
<evidence type="ECO:0000256" key="6">
    <source>
        <dbReference type="ARBA" id="ARBA00023136"/>
    </source>
</evidence>
<dbReference type="PANTHER" id="PTHR43163:SF9">
    <property type="entry name" value="ABC TRANSPORTER PERMEASE PROTEIN"/>
    <property type="match status" value="1"/>
</dbReference>
<feature type="domain" description="ABC transmembrane type-1" evidence="8">
    <location>
        <begin position="109"/>
        <end position="323"/>
    </location>
</feature>
<evidence type="ECO:0000259" key="8">
    <source>
        <dbReference type="PROSITE" id="PS50928"/>
    </source>
</evidence>
<evidence type="ECO:0000313" key="10">
    <source>
        <dbReference type="Proteomes" id="UP001056890"/>
    </source>
</evidence>
<dbReference type="CDD" id="cd06261">
    <property type="entry name" value="TM_PBP2"/>
    <property type="match status" value="1"/>
</dbReference>
<organism evidence="9 10">
    <name type="scientific">Aeromonas encheleia</name>
    <dbReference type="NCBI Taxonomy" id="73010"/>
    <lineage>
        <taxon>Bacteria</taxon>
        <taxon>Pseudomonadati</taxon>
        <taxon>Pseudomonadota</taxon>
        <taxon>Gammaproteobacteria</taxon>
        <taxon>Aeromonadales</taxon>
        <taxon>Aeromonadaceae</taxon>
        <taxon>Aeromonas</taxon>
    </lineage>
</organism>
<evidence type="ECO:0000256" key="2">
    <source>
        <dbReference type="ARBA" id="ARBA00022448"/>
    </source>
</evidence>
<dbReference type="Gene3D" id="1.10.3720.10">
    <property type="entry name" value="MetI-like"/>
    <property type="match status" value="1"/>
</dbReference>
<feature type="transmembrane region" description="Helical" evidence="7">
    <location>
        <begin position="20"/>
        <end position="40"/>
    </location>
</feature>
<keyword evidence="3" id="KW-1003">Cell membrane</keyword>
<evidence type="ECO:0000256" key="5">
    <source>
        <dbReference type="ARBA" id="ARBA00022989"/>
    </source>
</evidence>
<dbReference type="InterPro" id="IPR035906">
    <property type="entry name" value="MetI-like_sf"/>
</dbReference>
<dbReference type="Pfam" id="PF00528">
    <property type="entry name" value="BPD_transp_1"/>
    <property type="match status" value="1"/>
</dbReference>
<keyword evidence="10" id="KW-1185">Reference proteome</keyword>
<gene>
    <name evidence="9" type="ORF">NHF51_11800</name>
</gene>
<keyword evidence="4 7" id="KW-0812">Transmembrane</keyword>
<dbReference type="GO" id="GO:0005886">
    <property type="term" value="C:plasma membrane"/>
    <property type="evidence" value="ECO:0007669"/>
    <property type="project" value="UniProtKB-SubCell"/>
</dbReference>
<feature type="transmembrane region" description="Helical" evidence="7">
    <location>
        <begin position="300"/>
        <end position="323"/>
    </location>
</feature>